<accession>A0A4Y3JDD6</accession>
<dbReference type="AlphaFoldDB" id="A0A4Y3JDD6"/>
<proteinExistence type="predicted"/>
<evidence type="ECO:0000313" key="1">
    <source>
        <dbReference type="EMBL" id="GEA69185.1"/>
    </source>
</evidence>
<reference evidence="1 2" key="1">
    <citation type="submission" date="2019-06" db="EMBL/GenBank/DDBJ databases">
        <title>Whole genome shotgun sequence of Acinetobacter pittii NBRC 110514.</title>
        <authorList>
            <person name="Hosoyama A."/>
            <person name="Uohara A."/>
            <person name="Ohji S."/>
            <person name="Ichikawa N."/>
        </authorList>
    </citation>
    <scope>NUCLEOTIDE SEQUENCE [LARGE SCALE GENOMIC DNA]</scope>
    <source>
        <strain evidence="1 2">NBRC 110514</strain>
    </source>
</reference>
<gene>
    <name evidence="1" type="ORF">PA3_33430</name>
</gene>
<comment type="caution">
    <text evidence="1">The sequence shown here is derived from an EMBL/GenBank/DDBJ whole genome shotgun (WGS) entry which is preliminary data.</text>
</comment>
<protein>
    <submittedName>
        <fullName evidence="1">Uncharacterized protein</fullName>
    </submittedName>
</protein>
<name>A0A4Y3JDD6_ACIPI</name>
<dbReference type="Proteomes" id="UP000317717">
    <property type="component" value="Unassembled WGS sequence"/>
</dbReference>
<dbReference type="EMBL" id="BJLJ01000015">
    <property type="protein sequence ID" value="GEA69185.1"/>
    <property type="molecule type" value="Genomic_DNA"/>
</dbReference>
<evidence type="ECO:0000313" key="2">
    <source>
        <dbReference type="Proteomes" id="UP000317717"/>
    </source>
</evidence>
<organism evidence="1 2">
    <name type="scientific">Acinetobacter pittii</name>
    <name type="common">Acinetobacter genomosp. 3</name>
    <dbReference type="NCBI Taxonomy" id="48296"/>
    <lineage>
        <taxon>Bacteria</taxon>
        <taxon>Pseudomonadati</taxon>
        <taxon>Pseudomonadota</taxon>
        <taxon>Gammaproteobacteria</taxon>
        <taxon>Moraxellales</taxon>
        <taxon>Moraxellaceae</taxon>
        <taxon>Acinetobacter</taxon>
        <taxon>Acinetobacter calcoaceticus/baumannii complex</taxon>
    </lineage>
</organism>
<sequence length="79" mass="9292">MYGTQMDICIGGILDGQKIENHNDVFKIEEHYSDNSSQYVKQHFHLFGKIFTFWVCEDIDLQQAIRKAERILANKKETL</sequence>